<keyword evidence="2" id="KW-1185">Reference proteome</keyword>
<organism evidence="1 2">
    <name type="scientific">Ruegeria pomeroyi (strain ATCC 700808 / DSM 15171 / DSS-3)</name>
    <name type="common">Silicibacter pomeroyi</name>
    <dbReference type="NCBI Taxonomy" id="246200"/>
    <lineage>
        <taxon>Bacteria</taxon>
        <taxon>Pseudomonadati</taxon>
        <taxon>Pseudomonadota</taxon>
        <taxon>Alphaproteobacteria</taxon>
        <taxon>Rhodobacterales</taxon>
        <taxon>Roseobacteraceae</taxon>
        <taxon>Ruegeria</taxon>
    </lineage>
</organism>
<sequence length="31" mass="3518">MLDSVGRFCYHAATFLNFVTCFGAIEDSRVF</sequence>
<keyword evidence="1" id="KW-0614">Plasmid</keyword>
<geneLocation type="plasmid" evidence="2">
    <name>megaplasmid Spo</name>
</geneLocation>
<evidence type="ECO:0000313" key="1">
    <source>
        <dbReference type="EMBL" id="AAV97573.1"/>
    </source>
</evidence>
<dbReference type="Proteomes" id="UP000001023">
    <property type="component" value="Plasmid megaplasmid"/>
</dbReference>
<protein>
    <submittedName>
        <fullName evidence="1">Uncharacterized protein</fullName>
    </submittedName>
</protein>
<dbReference type="HOGENOM" id="CLU_3398257_0_0_5"/>
<name>Q5LKD9_RUEPO</name>
<dbReference type="EMBL" id="CP000032">
    <property type="protein sequence ID" value="AAV97573.1"/>
    <property type="molecule type" value="Genomic_DNA"/>
</dbReference>
<gene>
    <name evidence="1" type="ordered locus">SPOA0442</name>
</gene>
<accession>Q5LKD9</accession>
<reference evidence="1 2" key="1">
    <citation type="journal article" date="2004" name="Nature">
        <title>Genome sequence of Silicibacter pomeroyi reveals adaptations to the marine environment.</title>
        <authorList>
            <person name="Moran M.A."/>
            <person name="Buchan A."/>
            <person name="Gonzalez J.M."/>
            <person name="Heidelberg J.F."/>
            <person name="Whitman W.B."/>
            <person name="Kiene R.P."/>
            <person name="Henriksen J.R."/>
            <person name="King G.M."/>
            <person name="Belas R."/>
            <person name="Fuqua C."/>
            <person name="Brinkac L."/>
            <person name="Lewis M."/>
            <person name="Johri S."/>
            <person name="Weaver B."/>
            <person name="Pai G."/>
            <person name="Eisen J.A."/>
            <person name="Rahe E."/>
            <person name="Sheldon W.M."/>
            <person name="Ye W."/>
            <person name="Miller T.R."/>
            <person name="Carlton J."/>
            <person name="Rasko D.A."/>
            <person name="Paulsen I.T."/>
            <person name="Ren Q."/>
            <person name="Daugherty S.C."/>
            <person name="Deboy R.T."/>
            <person name="Dodson R.J."/>
            <person name="Durkin A.S."/>
            <person name="Madupu R."/>
            <person name="Nelson W.C."/>
            <person name="Sullivan S.A."/>
            <person name="Rosovitz M.J."/>
            <person name="Haft D.H."/>
            <person name="Selengut J."/>
            <person name="Ward N."/>
        </authorList>
    </citation>
    <scope>NUCLEOTIDE SEQUENCE [LARGE SCALE GENOMIC DNA]</scope>
    <source>
        <strain evidence="2">ATCC 700808 / DSM 15171 / DSS-3</strain>
        <plasmid evidence="2">Plasmid megaplasmid Spo</plasmid>
    </source>
</reference>
<dbReference type="AlphaFoldDB" id="Q5LKD9"/>
<proteinExistence type="predicted"/>
<reference evidence="1 2" key="2">
    <citation type="journal article" date="2014" name="Stand. Genomic Sci.">
        <title>An updated genome annotation for the model marine bacterium Ruegeria pomeroyi DSS-3.</title>
        <authorList>
            <person name="Rivers A.R."/>
            <person name="Smith C.B."/>
            <person name="Moran M.A."/>
        </authorList>
    </citation>
    <scope>GENOME REANNOTATION</scope>
    <source>
        <strain evidence="2">ATCC 700808 / DSM 15171 / DSS-3</strain>
        <plasmid evidence="2">Plasmid megaplasmid Spo</plasmid>
    </source>
</reference>
<evidence type="ECO:0000313" key="2">
    <source>
        <dbReference type="Proteomes" id="UP000001023"/>
    </source>
</evidence>
<dbReference type="KEGG" id="sil:SPOA0442"/>
<dbReference type="PaxDb" id="246200-SPOA0442"/>